<comment type="catalytic activity">
    <reaction evidence="7">
        <text>[glutamine synthetase]-L-tyrosine + ATP = [glutamine synthetase]-O(4)-(5'-adenylyl)-L-tyrosine + diphosphate</text>
        <dbReference type="Rhea" id="RHEA:18589"/>
        <dbReference type="Rhea" id="RHEA-COMP:10660"/>
        <dbReference type="Rhea" id="RHEA-COMP:10661"/>
        <dbReference type="ChEBI" id="CHEBI:30616"/>
        <dbReference type="ChEBI" id="CHEBI:33019"/>
        <dbReference type="ChEBI" id="CHEBI:46858"/>
        <dbReference type="ChEBI" id="CHEBI:83624"/>
        <dbReference type="EC" id="2.7.7.42"/>
    </reaction>
</comment>
<dbReference type="PANTHER" id="PTHR30621:SF0">
    <property type="entry name" value="BIFUNCTIONAL GLUTAMINE SYNTHETASE ADENYLYLTRANSFERASE_ADENYLYL-REMOVING ENZYME"/>
    <property type="match status" value="1"/>
</dbReference>
<evidence type="ECO:0000256" key="1">
    <source>
        <dbReference type="ARBA" id="ARBA00022679"/>
    </source>
</evidence>
<accession>A0A444BAJ2</accession>
<dbReference type="EC" id="2.7.7.89" evidence="7"/>
<feature type="domain" description="Glutamate-ammonia ligase adenylyltransferase repeated" evidence="8">
    <location>
        <begin position="584"/>
        <end position="818"/>
    </location>
</feature>
<feature type="domain" description="PII-uridylyltransferase/Glutamine-synthetase adenylyltransferase" evidence="9">
    <location>
        <begin position="337"/>
        <end position="477"/>
    </location>
</feature>
<feature type="region of interest" description="Adenylyl removase" evidence="7">
    <location>
        <begin position="1"/>
        <end position="481"/>
    </location>
</feature>
<dbReference type="Gene3D" id="3.30.460.10">
    <property type="entry name" value="Beta Polymerase, domain 2"/>
    <property type="match status" value="2"/>
</dbReference>
<organism evidence="10 11">
    <name type="scientific">Janibacter hoylei PVAS-1</name>
    <dbReference type="NCBI Taxonomy" id="1210046"/>
    <lineage>
        <taxon>Bacteria</taxon>
        <taxon>Bacillati</taxon>
        <taxon>Actinomycetota</taxon>
        <taxon>Actinomycetes</taxon>
        <taxon>Micrococcales</taxon>
        <taxon>Intrasporangiaceae</taxon>
        <taxon>Janibacter</taxon>
    </lineage>
</organism>
<comment type="catalytic activity">
    <reaction evidence="7">
        <text>[glutamine synthetase]-O(4)-(5'-adenylyl)-L-tyrosine + phosphate = [glutamine synthetase]-L-tyrosine + ADP</text>
        <dbReference type="Rhea" id="RHEA:43716"/>
        <dbReference type="Rhea" id="RHEA-COMP:10660"/>
        <dbReference type="Rhea" id="RHEA-COMP:10661"/>
        <dbReference type="ChEBI" id="CHEBI:43474"/>
        <dbReference type="ChEBI" id="CHEBI:46858"/>
        <dbReference type="ChEBI" id="CHEBI:83624"/>
        <dbReference type="ChEBI" id="CHEBI:456216"/>
        <dbReference type="EC" id="2.7.7.89"/>
    </reaction>
</comment>
<comment type="function">
    <text evidence="7">Involved in the regulation of glutamine synthetase GlnA, a key enzyme in the process to assimilate ammonia. When cellular nitrogen levels are high, the C-terminal adenylyl transferase (AT) inactivates GlnA by covalent transfer of an adenylyl group from ATP to specific tyrosine residue of GlnA, thus reducing its activity. Conversely, when nitrogen levels are low, the N-terminal adenylyl removase (AR) activates GlnA by removing the adenylyl group by phosphorolysis, increasing its activity. The regulatory region of GlnE binds the signal transduction protein PII (GlnB) which indicates the nitrogen status of the cell.</text>
</comment>
<dbReference type="GO" id="GO:0000820">
    <property type="term" value="P:regulation of glutamine family amino acid metabolic process"/>
    <property type="evidence" value="ECO:0007669"/>
    <property type="project" value="UniProtKB-UniRule"/>
</dbReference>
<comment type="similarity">
    <text evidence="7">Belongs to the GlnE family.</text>
</comment>
<name>A0A444BAJ2_9MICO</name>
<keyword evidence="3 7" id="KW-0547">Nucleotide-binding</keyword>
<feature type="region of interest" description="Adenylyl transferase" evidence="7">
    <location>
        <begin position="489"/>
        <end position="991"/>
    </location>
</feature>
<dbReference type="EC" id="2.7.7.42" evidence="7"/>
<comment type="caution">
    <text evidence="10">The sequence shown here is derived from an EMBL/GenBank/DDBJ whole genome shotgun (WGS) entry which is preliminary data.</text>
</comment>
<dbReference type="EMBL" id="PIPF01000001">
    <property type="protein sequence ID" value="RWU85444.1"/>
    <property type="molecule type" value="Genomic_DNA"/>
</dbReference>
<dbReference type="Gene3D" id="1.20.120.330">
    <property type="entry name" value="Nucleotidyltransferases domain 2"/>
    <property type="match status" value="2"/>
</dbReference>
<keyword evidence="2 7" id="KW-0548">Nucleotidyltransferase</keyword>
<protein>
    <recommendedName>
        <fullName evidence="7">Bifunctional glutamine synthetase adenylyltransferase/adenylyl-removing enzyme</fullName>
    </recommendedName>
    <alternativeName>
        <fullName evidence="7">ATP:glutamine synthetase adenylyltransferase</fullName>
    </alternativeName>
    <alternativeName>
        <fullName evidence="7">ATase</fullName>
    </alternativeName>
    <domain>
        <recommendedName>
            <fullName evidence="7">Glutamine synthetase adenylyl-L-tyrosine phosphorylase</fullName>
            <ecNumber evidence="7">2.7.7.89</ecNumber>
        </recommendedName>
        <alternativeName>
            <fullName evidence="7">Adenylyl removase</fullName>
            <shortName evidence="7">AR</shortName>
            <shortName evidence="7">AT-N</shortName>
        </alternativeName>
    </domain>
    <domain>
        <recommendedName>
            <fullName evidence="7">Glutamine synthetase adenylyl transferase</fullName>
            <ecNumber evidence="7">2.7.7.42</ecNumber>
        </recommendedName>
        <alternativeName>
            <fullName evidence="7">Adenylyl transferase</fullName>
            <shortName evidence="7">AT</shortName>
            <shortName evidence="7">AT-C</shortName>
        </alternativeName>
    </domain>
</protein>
<dbReference type="SUPFAM" id="SSF81593">
    <property type="entry name" value="Nucleotidyltransferase substrate binding subunit/domain"/>
    <property type="match status" value="2"/>
</dbReference>
<evidence type="ECO:0000256" key="2">
    <source>
        <dbReference type="ARBA" id="ARBA00022695"/>
    </source>
</evidence>
<evidence type="ECO:0000256" key="4">
    <source>
        <dbReference type="ARBA" id="ARBA00022840"/>
    </source>
</evidence>
<dbReference type="GO" id="GO:0047388">
    <property type="term" value="F:[glutamine synthetase]-adenylyl-L-tyrosine phosphorylase activity"/>
    <property type="evidence" value="ECO:0007669"/>
    <property type="project" value="UniProtKB-EC"/>
</dbReference>
<feature type="domain" description="PII-uridylyltransferase/Glutamine-synthetase adenylyltransferase" evidence="9">
    <location>
        <begin position="842"/>
        <end position="982"/>
    </location>
</feature>
<keyword evidence="5 7" id="KW-0460">Magnesium</keyword>
<dbReference type="NCBIfam" id="NF010707">
    <property type="entry name" value="PRK14109.1"/>
    <property type="match status" value="1"/>
</dbReference>
<dbReference type="InterPro" id="IPR023057">
    <property type="entry name" value="GlnE"/>
</dbReference>
<evidence type="ECO:0000259" key="9">
    <source>
        <dbReference type="Pfam" id="PF08335"/>
    </source>
</evidence>
<evidence type="ECO:0000313" key="11">
    <source>
        <dbReference type="Proteomes" id="UP000288711"/>
    </source>
</evidence>
<gene>
    <name evidence="7" type="primary">glnE</name>
    <name evidence="10" type="ORF">CWN80_00140</name>
</gene>
<dbReference type="SUPFAM" id="SSF81301">
    <property type="entry name" value="Nucleotidyltransferase"/>
    <property type="match status" value="2"/>
</dbReference>
<reference evidence="10 11" key="1">
    <citation type="journal article" date="2009" name="Int. J. Syst. Evol. Microbiol.">
        <title>Janibacter hoylei sp. nov., Bacillus isronensis sp. nov. and Bacillus aryabhattai sp. nov., isolated from cryotubes used for collecting air from the upper atmosphere.</title>
        <authorList>
            <person name="Shivaji S."/>
            <person name="Chaturvedi P."/>
            <person name="Begum Z."/>
            <person name="Pindi P.K."/>
            <person name="Manorama R."/>
            <person name="Padmanaban D.A."/>
            <person name="Shouche Y.S."/>
            <person name="Pawar S."/>
            <person name="Vaishampayan P."/>
            <person name="Dutt C.B."/>
            <person name="Datta G.N."/>
            <person name="Manchanda R.K."/>
            <person name="Rao U.R."/>
            <person name="Bhargava P.M."/>
            <person name="Narlikar J.V."/>
        </authorList>
    </citation>
    <scope>NUCLEOTIDE SEQUENCE [LARGE SCALE GENOMIC DNA]</scope>
    <source>
        <strain evidence="10 11">PVAS-1</strain>
    </source>
</reference>
<proteinExistence type="inferred from homology"/>
<keyword evidence="6 7" id="KW-0511">Multifunctional enzyme</keyword>
<evidence type="ECO:0000256" key="3">
    <source>
        <dbReference type="ARBA" id="ARBA00022741"/>
    </source>
</evidence>
<dbReference type="HAMAP" id="MF_00802">
    <property type="entry name" value="GlnE"/>
    <property type="match status" value="1"/>
</dbReference>
<dbReference type="RefSeq" id="WP_128276703.1">
    <property type="nucleotide sequence ID" value="NZ_PIPF01000001.1"/>
</dbReference>
<dbReference type="Pfam" id="PF03710">
    <property type="entry name" value="GlnE"/>
    <property type="match status" value="2"/>
</dbReference>
<keyword evidence="4 7" id="KW-0067">ATP-binding</keyword>
<evidence type="ECO:0000256" key="5">
    <source>
        <dbReference type="ARBA" id="ARBA00022842"/>
    </source>
</evidence>
<evidence type="ECO:0000256" key="7">
    <source>
        <dbReference type="HAMAP-Rule" id="MF_00802"/>
    </source>
</evidence>
<evidence type="ECO:0000259" key="8">
    <source>
        <dbReference type="Pfam" id="PF03710"/>
    </source>
</evidence>
<dbReference type="InterPro" id="IPR013546">
    <property type="entry name" value="PII_UdlTrfase/GS_AdlTrfase"/>
</dbReference>
<dbReference type="PANTHER" id="PTHR30621">
    <property type="entry name" value="GLUTAMINE SYNTHETASE ADENYLYLTRANSFERASE"/>
    <property type="match status" value="1"/>
</dbReference>
<dbReference type="GO" id="GO:0000287">
    <property type="term" value="F:magnesium ion binding"/>
    <property type="evidence" value="ECO:0007669"/>
    <property type="project" value="UniProtKB-UniRule"/>
</dbReference>
<dbReference type="Proteomes" id="UP000288711">
    <property type="component" value="Unassembled WGS sequence"/>
</dbReference>
<dbReference type="Pfam" id="PF08335">
    <property type="entry name" value="GlnD_UR_UTase"/>
    <property type="match status" value="2"/>
</dbReference>
<dbReference type="CDD" id="cd05401">
    <property type="entry name" value="NT_GlnE_GlnD_like"/>
    <property type="match status" value="2"/>
</dbReference>
<dbReference type="GO" id="GO:0005829">
    <property type="term" value="C:cytosol"/>
    <property type="evidence" value="ECO:0007669"/>
    <property type="project" value="TreeGrafter"/>
</dbReference>
<dbReference type="GO" id="GO:0008882">
    <property type="term" value="F:[glutamate-ammonia-ligase] adenylyltransferase activity"/>
    <property type="evidence" value="ECO:0007669"/>
    <property type="project" value="UniProtKB-UniRule"/>
</dbReference>
<feature type="domain" description="Glutamate-ammonia ligase adenylyltransferase repeated" evidence="8">
    <location>
        <begin position="83"/>
        <end position="316"/>
    </location>
</feature>
<dbReference type="InterPro" id="IPR043519">
    <property type="entry name" value="NT_sf"/>
</dbReference>
<dbReference type="InterPro" id="IPR005190">
    <property type="entry name" value="GlnE_rpt_dom"/>
</dbReference>
<sequence length="991" mass="108596">MTPPSRPVPTLARRGFSDTRRAEALLADAALEPLGQHHEPLLRAIARVADPDQALLGLVRVLEASDDEALVRALTGDAAARDRLIGVLGISSALVDHLVAHPDQWRDAVDAVEMTPEERTEALLAEIADHGDLEPQDALRVGYRRQLLGIVARDVTSDDAVADLPDIARALADLAGSALEGAVRIAIDELGEEGQSCRFAVIGMGKAGGRELNYISDVDVIFVAEPVDGVDEAAALEVATRVASRMMHACADATSHGSLWPVDAALRPEGKQGPLVRTVASHRAYYERWAKTWEFQALLKARHLAGDATLGAEYLEAVRPLVWEAASREDFVDDVQAMRRRVEEHIPSAEAARQLKLGPGGLRDVEFSVQLLQLVHGRTDETLHSGTTLDALAALSRGGYIGRADAAVLGEAYRVLRTLEHRIQLHRLRRTHLMPTSDDDLRRLGRAMRLWDQPAHEVVALRTGHSREVRRLHQRLFYRPLLSAVARLSPDEASLSPDAARERLSALGYRDPAGALRHLEVLTEGMSRAASIQRQLLPVMLEWFAEMADPDAGLLAFRKVSEELGTTHWYLRLLRDEGEAAQILAHTLGASRFAGDLLLASPEAVQYLGEADGLRPRTRDELLRRMRSAAGRREDPEAAVAAIRAIRRAEIFRVGVADLQDRLTLDEVGEALTDVSEATIQAALEVVVHKVEAERGADLGTDLLIVGMGRLGGREVGYSSDADVLYVHDPRPGADDQAAQEAALAVVTELRRLIGAAGSDPPLGLDADLRPEGKSGPLVRSLASYASYYERWSETWEAQALLRARPVAGDPGLGERFTQLIDPLRWSPQGLDARQVREVRRLKARMEAERLPRGADRKAHFKLGMGGLSDVEWTIQLLQMEHAHEHEGLRTTRTLPALAAAVDLGLVDGHDATVLREAWSMASLLRNAGMLFRGRPVDSVPSNLREADGVGRIVGMEPQSGLALAESYRRTARRARQVVDRIFYGEDEQQR</sequence>
<keyword evidence="1 7" id="KW-0808">Transferase</keyword>
<dbReference type="AlphaFoldDB" id="A0A444BAJ2"/>
<dbReference type="GO" id="GO:0005524">
    <property type="term" value="F:ATP binding"/>
    <property type="evidence" value="ECO:0007669"/>
    <property type="project" value="UniProtKB-UniRule"/>
</dbReference>
<evidence type="ECO:0000256" key="6">
    <source>
        <dbReference type="ARBA" id="ARBA00023268"/>
    </source>
</evidence>
<keyword evidence="11" id="KW-1185">Reference proteome</keyword>
<evidence type="ECO:0000313" key="10">
    <source>
        <dbReference type="EMBL" id="RWU85444.1"/>
    </source>
</evidence>
<comment type="cofactor">
    <cofactor evidence="7">
        <name>Mg(2+)</name>
        <dbReference type="ChEBI" id="CHEBI:18420"/>
    </cofactor>
</comment>